<feature type="chain" id="PRO_5035419670" evidence="1">
    <location>
        <begin position="20"/>
        <end position="126"/>
    </location>
</feature>
<reference evidence="2" key="1">
    <citation type="journal article" date="2021" name="Nat. Commun.">
        <title>Genetic determinants of endophytism in the Arabidopsis root mycobiome.</title>
        <authorList>
            <person name="Mesny F."/>
            <person name="Miyauchi S."/>
            <person name="Thiergart T."/>
            <person name="Pickel B."/>
            <person name="Atanasova L."/>
            <person name="Karlsson M."/>
            <person name="Huettel B."/>
            <person name="Barry K.W."/>
            <person name="Haridas S."/>
            <person name="Chen C."/>
            <person name="Bauer D."/>
            <person name="Andreopoulos W."/>
            <person name="Pangilinan J."/>
            <person name="LaButti K."/>
            <person name="Riley R."/>
            <person name="Lipzen A."/>
            <person name="Clum A."/>
            <person name="Drula E."/>
            <person name="Henrissat B."/>
            <person name="Kohler A."/>
            <person name="Grigoriev I.V."/>
            <person name="Martin F.M."/>
            <person name="Hacquard S."/>
        </authorList>
    </citation>
    <scope>NUCLEOTIDE SEQUENCE</scope>
    <source>
        <strain evidence="2">MPI-CAGE-CH-0235</strain>
    </source>
</reference>
<organism evidence="2 3">
    <name type="scientific">Stachybotrys elegans</name>
    <dbReference type="NCBI Taxonomy" id="80388"/>
    <lineage>
        <taxon>Eukaryota</taxon>
        <taxon>Fungi</taxon>
        <taxon>Dikarya</taxon>
        <taxon>Ascomycota</taxon>
        <taxon>Pezizomycotina</taxon>
        <taxon>Sordariomycetes</taxon>
        <taxon>Hypocreomycetidae</taxon>
        <taxon>Hypocreales</taxon>
        <taxon>Stachybotryaceae</taxon>
        <taxon>Stachybotrys</taxon>
    </lineage>
</organism>
<keyword evidence="3" id="KW-1185">Reference proteome</keyword>
<feature type="signal peptide" evidence="1">
    <location>
        <begin position="1"/>
        <end position="19"/>
    </location>
</feature>
<gene>
    <name evidence="2" type="ORF">B0I35DRAFT_74415</name>
</gene>
<evidence type="ECO:0000256" key="1">
    <source>
        <dbReference type="SAM" id="SignalP"/>
    </source>
</evidence>
<dbReference type="AlphaFoldDB" id="A0A8K0SEW7"/>
<keyword evidence="1" id="KW-0732">Signal</keyword>
<protein>
    <submittedName>
        <fullName evidence="2">Uncharacterized protein</fullName>
    </submittedName>
</protein>
<evidence type="ECO:0000313" key="2">
    <source>
        <dbReference type="EMBL" id="KAH7310450.1"/>
    </source>
</evidence>
<dbReference type="Proteomes" id="UP000813444">
    <property type="component" value="Unassembled WGS sequence"/>
</dbReference>
<dbReference type="EMBL" id="JAGPNK010000012">
    <property type="protein sequence ID" value="KAH7310450.1"/>
    <property type="molecule type" value="Genomic_DNA"/>
</dbReference>
<sequence>MREIAALLLLLLLFGGTAATSLTSTLPHRLIQTGPASASLLFPLPPHTHSLSSLLFDVDAALESALSKYGSGLLGLLGKSQLPSGCGTRPWTRTSGSSIQSSVQLIPRTLNPQIQLPTHTHAHVRT</sequence>
<accession>A0A8K0SEW7</accession>
<name>A0A8K0SEW7_9HYPO</name>
<comment type="caution">
    <text evidence="2">The sequence shown here is derived from an EMBL/GenBank/DDBJ whole genome shotgun (WGS) entry which is preliminary data.</text>
</comment>
<proteinExistence type="predicted"/>
<evidence type="ECO:0000313" key="3">
    <source>
        <dbReference type="Proteomes" id="UP000813444"/>
    </source>
</evidence>